<dbReference type="AlphaFoldDB" id="A0AAE9AWJ8"/>
<organism evidence="1 2">
    <name type="scientific">Streptomyces ipomoeae</name>
    <dbReference type="NCBI Taxonomy" id="103232"/>
    <lineage>
        <taxon>Bacteria</taxon>
        <taxon>Bacillati</taxon>
        <taxon>Actinomycetota</taxon>
        <taxon>Actinomycetes</taxon>
        <taxon>Kitasatosporales</taxon>
        <taxon>Streptomycetaceae</taxon>
        <taxon>Streptomyces</taxon>
    </lineage>
</organism>
<comment type="caution">
    <text evidence="1">The sequence shown here is derived from an EMBL/GenBank/DDBJ whole genome shotgun (WGS) entry which is preliminary data.</text>
</comment>
<evidence type="ECO:0000313" key="2">
    <source>
        <dbReference type="Proteomes" id="UP000318720"/>
    </source>
</evidence>
<name>A0AAE9AWJ8_9ACTN</name>
<dbReference type="EMBL" id="SPAZ01000288">
    <property type="protein sequence ID" value="TQE21611.1"/>
    <property type="molecule type" value="Genomic_DNA"/>
</dbReference>
<accession>A0AAE9AWJ8</accession>
<reference evidence="1 2" key="1">
    <citation type="submission" date="2019-03" db="EMBL/GenBank/DDBJ databases">
        <title>Comparative genomic analyses of the sweetpotato soil rot pathogen, Streptomyces ipomoeae.</title>
        <authorList>
            <person name="Ruschel Soares N."/>
            <person name="Badger J.H."/>
            <person name="Huguet-Tapia J.C."/>
            <person name="Clark C.A."/>
            <person name="Pettis G.S."/>
        </authorList>
    </citation>
    <scope>NUCLEOTIDE SEQUENCE [LARGE SCALE GENOMIC DNA]</scope>
    <source>
        <strain evidence="1 2">88-35</strain>
    </source>
</reference>
<evidence type="ECO:0000313" key="1">
    <source>
        <dbReference type="EMBL" id="TQE21611.1"/>
    </source>
</evidence>
<proteinExistence type="predicted"/>
<sequence>MKGLHYFSAVHLLRRADEEKARALYADVIEALERLCTDVGVDWCGNELNITIQLSGDGEQYIAIAGRHSLPWHNDRSEIGGWKAIHIDNTFGQAKVIYDSTTPEGEPSGDMTLKPLAEEVGSYVDGWHAEHG</sequence>
<dbReference type="Proteomes" id="UP000318720">
    <property type="component" value="Unassembled WGS sequence"/>
</dbReference>
<protein>
    <submittedName>
        <fullName evidence="1">Uncharacterized protein</fullName>
    </submittedName>
</protein>
<dbReference type="RefSeq" id="WP_141585412.1">
    <property type="nucleotide sequence ID" value="NZ_SPAZ01000288.1"/>
</dbReference>
<gene>
    <name evidence="1" type="ORF">Sipo8835_37300</name>
</gene>